<evidence type="ECO:0000259" key="7">
    <source>
        <dbReference type="Pfam" id="PF02453"/>
    </source>
</evidence>
<organism evidence="8">
    <name type="scientific">Opuntia streptacantha</name>
    <name type="common">Prickly pear cactus</name>
    <name type="synonym">Opuntia cardona</name>
    <dbReference type="NCBI Taxonomy" id="393608"/>
    <lineage>
        <taxon>Eukaryota</taxon>
        <taxon>Viridiplantae</taxon>
        <taxon>Streptophyta</taxon>
        <taxon>Embryophyta</taxon>
        <taxon>Tracheophyta</taxon>
        <taxon>Spermatophyta</taxon>
        <taxon>Magnoliopsida</taxon>
        <taxon>eudicotyledons</taxon>
        <taxon>Gunneridae</taxon>
        <taxon>Pentapetalae</taxon>
        <taxon>Caryophyllales</taxon>
        <taxon>Cactineae</taxon>
        <taxon>Cactaceae</taxon>
        <taxon>Opuntioideae</taxon>
        <taxon>Opuntia</taxon>
    </lineage>
</organism>
<reference evidence="8" key="2">
    <citation type="submission" date="2020-07" db="EMBL/GenBank/DDBJ databases">
        <authorList>
            <person name="Vera ALvarez R."/>
            <person name="Arias-Moreno D.M."/>
            <person name="Jimenez-Jacinto V."/>
            <person name="Jimenez-Bremont J.F."/>
            <person name="Swaminathan K."/>
            <person name="Moose S.P."/>
            <person name="Guerrero-Gonzalez M.L."/>
            <person name="Marino-Ramirez L."/>
            <person name="Landsman D."/>
            <person name="Rodriguez-Kessler M."/>
            <person name="Delgado-Sanchez P."/>
        </authorList>
    </citation>
    <scope>NUCLEOTIDE SEQUENCE</scope>
    <source>
        <tissue evidence="8">Cladode</tissue>
    </source>
</reference>
<protein>
    <recommendedName>
        <fullName evidence="7">Reticulon domain-containing protein</fullName>
    </recommendedName>
</protein>
<dbReference type="Pfam" id="PF02453">
    <property type="entry name" value="Reticulon"/>
    <property type="match status" value="1"/>
</dbReference>
<evidence type="ECO:0000313" key="8">
    <source>
        <dbReference type="EMBL" id="MBA4623713.1"/>
    </source>
</evidence>
<accession>A0A7C8YQE9</accession>
<dbReference type="GO" id="GO:0005789">
    <property type="term" value="C:endoplasmic reticulum membrane"/>
    <property type="evidence" value="ECO:0007669"/>
    <property type="project" value="UniProtKB-SubCell"/>
</dbReference>
<evidence type="ECO:0000256" key="3">
    <source>
        <dbReference type="ARBA" id="ARBA00022824"/>
    </source>
</evidence>
<dbReference type="EMBL" id="GISG01044356">
    <property type="protein sequence ID" value="MBA4623713.1"/>
    <property type="molecule type" value="Transcribed_RNA"/>
</dbReference>
<evidence type="ECO:0000256" key="6">
    <source>
        <dbReference type="SAM" id="Phobius"/>
    </source>
</evidence>
<reference evidence="8" key="1">
    <citation type="journal article" date="2013" name="J. Plant Res.">
        <title>Effect of fungi and light on seed germination of three Opuntia species from semiarid lands of central Mexico.</title>
        <authorList>
            <person name="Delgado-Sanchez P."/>
            <person name="Jimenez-Bremont J.F."/>
            <person name="Guerrero-Gonzalez Mde L."/>
            <person name="Flores J."/>
        </authorList>
    </citation>
    <scope>NUCLEOTIDE SEQUENCE</scope>
    <source>
        <tissue evidence="8">Cladode</tissue>
    </source>
</reference>
<keyword evidence="3" id="KW-0256">Endoplasmic reticulum</keyword>
<keyword evidence="4 6" id="KW-1133">Transmembrane helix</keyword>
<keyword evidence="5 6" id="KW-0472">Membrane</keyword>
<feature type="transmembrane region" description="Helical" evidence="6">
    <location>
        <begin position="56"/>
        <end position="79"/>
    </location>
</feature>
<comment type="subcellular location">
    <subcellularLocation>
        <location evidence="1">Endoplasmic reticulum membrane</location>
        <topology evidence="1">Multi-pass membrane protein</topology>
    </subcellularLocation>
</comment>
<feature type="domain" description="Reticulon" evidence="7">
    <location>
        <begin position="2"/>
        <end position="91"/>
    </location>
</feature>
<evidence type="ECO:0000256" key="2">
    <source>
        <dbReference type="ARBA" id="ARBA00022692"/>
    </source>
</evidence>
<keyword evidence="2 6" id="KW-0812">Transmembrane</keyword>
<dbReference type="InterPro" id="IPR003388">
    <property type="entry name" value="Reticulon"/>
</dbReference>
<evidence type="ECO:0000256" key="5">
    <source>
        <dbReference type="ARBA" id="ARBA00023136"/>
    </source>
</evidence>
<sequence>MPVPRFELSETTMRSLLEKMASIWNKWAAVVRSLAQGEDWGLFFKVAVPLYVLKSIISYSFAALAGGVLIFSFTSFFIYEQYEEEIDRTFRLVVTVAKCSSTLLLACLPPHIASFFFDDDDLNDKEQEQLQQPTTKE</sequence>
<name>A0A7C8YQE9_OPUST</name>
<proteinExistence type="predicted"/>
<evidence type="ECO:0000256" key="1">
    <source>
        <dbReference type="ARBA" id="ARBA00004477"/>
    </source>
</evidence>
<dbReference type="AlphaFoldDB" id="A0A7C8YQE9"/>
<evidence type="ECO:0000256" key="4">
    <source>
        <dbReference type="ARBA" id="ARBA00022989"/>
    </source>
</evidence>